<protein>
    <submittedName>
        <fullName evidence="1">Uncharacterized protein</fullName>
    </submittedName>
</protein>
<keyword evidence="2" id="KW-1185">Reference proteome</keyword>
<gene>
    <name evidence="1" type="ORF">CLV43_101490</name>
</gene>
<proteinExistence type="predicted"/>
<dbReference type="EMBL" id="PVTF01000001">
    <property type="protein sequence ID" value="PRY46218.1"/>
    <property type="molecule type" value="Genomic_DNA"/>
</dbReference>
<name>A0A2T0TL25_9PSEU</name>
<dbReference type="Proteomes" id="UP000239494">
    <property type="component" value="Unassembled WGS sequence"/>
</dbReference>
<comment type="caution">
    <text evidence="1">The sequence shown here is derived from an EMBL/GenBank/DDBJ whole genome shotgun (WGS) entry which is preliminary data.</text>
</comment>
<sequence>MFYAPCVGQLSFYSAEARQPGIGDLAGLLCGPGQAVGFGRGTAARVSVVMADRGRATALAAECGRRGVVAEVATLEERGALVRTAFRADLTRLAAEWLRGGAAKAVPAEFELDGPVLRFWALVSGGWVDSAYALGLDPDAPETHEPLRKALIGSGLPATLVGGPDGGPVLRVIGRRRLGRLAELVGDPPTGVAECTWPAVSPGPPNGR</sequence>
<evidence type="ECO:0000313" key="2">
    <source>
        <dbReference type="Proteomes" id="UP000239494"/>
    </source>
</evidence>
<accession>A0A2T0TL25</accession>
<evidence type="ECO:0000313" key="1">
    <source>
        <dbReference type="EMBL" id="PRY46218.1"/>
    </source>
</evidence>
<dbReference type="AlphaFoldDB" id="A0A2T0TL25"/>
<organism evidence="1 2">
    <name type="scientific">Umezawaea tangerina</name>
    <dbReference type="NCBI Taxonomy" id="84725"/>
    <lineage>
        <taxon>Bacteria</taxon>
        <taxon>Bacillati</taxon>
        <taxon>Actinomycetota</taxon>
        <taxon>Actinomycetes</taxon>
        <taxon>Pseudonocardiales</taxon>
        <taxon>Pseudonocardiaceae</taxon>
        <taxon>Umezawaea</taxon>
    </lineage>
</organism>
<reference evidence="1 2" key="1">
    <citation type="submission" date="2018-03" db="EMBL/GenBank/DDBJ databases">
        <title>Genomic Encyclopedia of Archaeal and Bacterial Type Strains, Phase II (KMG-II): from individual species to whole genera.</title>
        <authorList>
            <person name="Goeker M."/>
        </authorList>
    </citation>
    <scope>NUCLEOTIDE SEQUENCE [LARGE SCALE GENOMIC DNA]</scope>
    <source>
        <strain evidence="1 2">DSM 44720</strain>
    </source>
</reference>